<feature type="signal peptide" evidence="1">
    <location>
        <begin position="1"/>
        <end position="20"/>
    </location>
</feature>
<protein>
    <submittedName>
        <fullName evidence="2">Uncharacterized protein</fullName>
    </submittedName>
</protein>
<sequence>MKKLLHFILFGLISTCFAIAQEDVEQSKSSTEIGVAGELRNFYMHTQNLASGLEDYQTNATSLLLNYNSPIYNSFSFHLGSRYITRLDDFDLNKIDQLTQKSAKWEYELYNVLDRNDFSILTLDEFYLQFKNEKLNAKVGNFYSKHTPFFNQSDGRMRPFAYRGLCTVYKHNNKHKFEFAWLTHTLVRSTANWYNFSEAIGLFPQGIQPNGEVAAYANYIRSNGAGIFNYSFSKKQIQFDFYQFYIDQVIGISFAEIQYELGKWSSGLQYAYQIPLQDEHIPYQNRYIQPNENAQVLSSKLKYAYSNQLRFSAAYSYAFASGRMLFPKELGRDWFYTSIARARMEGLGDTHAILFTGNYLFIKPAINLNFQFIQMYGPKQNDFRFNKYNIDEFWQLNTKLTYQIDFLKGLEFDALFIIKENFNSNAVDFVFNRSNFAQLNFITKLYF</sequence>
<accession>A0A916ZWG1</accession>
<keyword evidence="3" id="KW-1185">Reference proteome</keyword>
<evidence type="ECO:0000313" key="2">
    <source>
        <dbReference type="EMBL" id="GGE15942.1"/>
    </source>
</evidence>
<dbReference type="RefSeq" id="WP_188406370.1">
    <property type="nucleotide sequence ID" value="NZ_BMGL01000009.1"/>
</dbReference>
<dbReference type="InterPro" id="IPR023614">
    <property type="entry name" value="Porin_dom_sf"/>
</dbReference>
<evidence type="ECO:0000256" key="1">
    <source>
        <dbReference type="SAM" id="SignalP"/>
    </source>
</evidence>
<name>A0A916ZWG1_9FLAO</name>
<evidence type="ECO:0000313" key="3">
    <source>
        <dbReference type="Proteomes" id="UP000599688"/>
    </source>
</evidence>
<reference evidence="2 3" key="1">
    <citation type="journal article" date="2014" name="Int. J. Syst. Evol. Microbiol.">
        <title>Complete genome sequence of Corynebacterium casei LMG S-19264T (=DSM 44701T), isolated from a smear-ripened cheese.</title>
        <authorList>
            <consortium name="US DOE Joint Genome Institute (JGI-PGF)"/>
            <person name="Walter F."/>
            <person name="Albersmeier A."/>
            <person name="Kalinowski J."/>
            <person name="Ruckert C."/>
        </authorList>
    </citation>
    <scope>NUCLEOTIDE SEQUENCE [LARGE SCALE GENOMIC DNA]</scope>
    <source>
        <strain evidence="2 3">CGMCC 1.12925</strain>
    </source>
</reference>
<proteinExistence type="predicted"/>
<dbReference type="EMBL" id="BMGL01000009">
    <property type="protein sequence ID" value="GGE15942.1"/>
    <property type="molecule type" value="Genomic_DNA"/>
</dbReference>
<feature type="chain" id="PRO_5037058421" evidence="1">
    <location>
        <begin position="21"/>
        <end position="447"/>
    </location>
</feature>
<dbReference type="Proteomes" id="UP000599688">
    <property type="component" value="Unassembled WGS sequence"/>
</dbReference>
<keyword evidence="1" id="KW-0732">Signal</keyword>
<dbReference type="AlphaFoldDB" id="A0A916ZWG1"/>
<organism evidence="2 3">
    <name type="scientific">Psychroflexus salis</name>
    <dbReference type="NCBI Taxonomy" id="1526574"/>
    <lineage>
        <taxon>Bacteria</taxon>
        <taxon>Pseudomonadati</taxon>
        <taxon>Bacteroidota</taxon>
        <taxon>Flavobacteriia</taxon>
        <taxon>Flavobacteriales</taxon>
        <taxon>Flavobacteriaceae</taxon>
        <taxon>Psychroflexus</taxon>
    </lineage>
</organism>
<gene>
    <name evidence="2" type="ORF">GCM10010831_16560</name>
</gene>
<dbReference type="Gene3D" id="2.40.160.10">
    <property type="entry name" value="Porin"/>
    <property type="match status" value="1"/>
</dbReference>
<comment type="caution">
    <text evidence="2">The sequence shown here is derived from an EMBL/GenBank/DDBJ whole genome shotgun (WGS) entry which is preliminary data.</text>
</comment>